<evidence type="ECO:0000313" key="3">
    <source>
        <dbReference type="Proteomes" id="UP000559987"/>
    </source>
</evidence>
<accession>A0A839UR88</accession>
<dbReference type="RefSeq" id="WP_183908990.1">
    <property type="nucleotide sequence ID" value="NZ_JACHXZ010000001.1"/>
</dbReference>
<evidence type="ECO:0000256" key="1">
    <source>
        <dbReference type="SAM" id="Phobius"/>
    </source>
</evidence>
<evidence type="ECO:0000313" key="2">
    <source>
        <dbReference type="EMBL" id="MBB3167895.1"/>
    </source>
</evidence>
<keyword evidence="1" id="KW-0472">Membrane</keyword>
<dbReference type="Pfam" id="PF20556">
    <property type="entry name" value="DUF6768"/>
    <property type="match status" value="1"/>
</dbReference>
<sequence length="124" mass="13996">MKIDERIKAELTGESERIDAILNQREGMVDMVMGAFSAGLGRWVVLLNIIILIVTGVMFWTGYEFFTATALEERVYWGVCVVLAGMVQIAGKQWVMQEMSRGSLLREIKRVEVAVERLAGKLEQ</sequence>
<comment type="caution">
    <text evidence="2">The sequence shown here is derived from an EMBL/GenBank/DDBJ whole genome shotgun (WGS) entry which is preliminary data.</text>
</comment>
<protein>
    <submittedName>
        <fullName evidence="2">Peptidoglycan biosynthesis protein MviN/MurJ (Putative lipid II flippase)</fullName>
    </submittedName>
</protein>
<organism evidence="2 3">
    <name type="scientific">Simiduia aestuariiviva</name>
    <dbReference type="NCBI Taxonomy" id="1510459"/>
    <lineage>
        <taxon>Bacteria</taxon>
        <taxon>Pseudomonadati</taxon>
        <taxon>Pseudomonadota</taxon>
        <taxon>Gammaproteobacteria</taxon>
        <taxon>Cellvibrionales</taxon>
        <taxon>Cellvibrionaceae</taxon>
        <taxon>Simiduia</taxon>
    </lineage>
</organism>
<keyword evidence="1" id="KW-0812">Transmembrane</keyword>
<dbReference type="AlphaFoldDB" id="A0A839UR88"/>
<dbReference type="EMBL" id="JACHXZ010000001">
    <property type="protein sequence ID" value="MBB3167895.1"/>
    <property type="molecule type" value="Genomic_DNA"/>
</dbReference>
<reference evidence="2 3" key="1">
    <citation type="submission" date="2020-08" db="EMBL/GenBank/DDBJ databases">
        <title>Genomic Encyclopedia of Type Strains, Phase III (KMG-III): the genomes of soil and plant-associated and newly described type strains.</title>
        <authorList>
            <person name="Whitman W."/>
        </authorList>
    </citation>
    <scope>NUCLEOTIDE SEQUENCE [LARGE SCALE GENOMIC DNA]</scope>
    <source>
        <strain evidence="2 3">CECT 8571</strain>
    </source>
</reference>
<keyword evidence="1" id="KW-1133">Transmembrane helix</keyword>
<proteinExistence type="predicted"/>
<dbReference type="InterPro" id="IPR046659">
    <property type="entry name" value="DUF6768"/>
</dbReference>
<name>A0A839UR88_9GAMM</name>
<feature type="transmembrane region" description="Helical" evidence="1">
    <location>
        <begin position="43"/>
        <end position="63"/>
    </location>
</feature>
<keyword evidence="3" id="KW-1185">Reference proteome</keyword>
<dbReference type="Proteomes" id="UP000559987">
    <property type="component" value="Unassembled WGS sequence"/>
</dbReference>
<gene>
    <name evidence="2" type="ORF">FHS30_001071</name>
</gene>
<feature type="transmembrane region" description="Helical" evidence="1">
    <location>
        <begin position="75"/>
        <end position="95"/>
    </location>
</feature>